<protein>
    <submittedName>
        <fullName evidence="2">Uncharacterized protein</fullName>
    </submittedName>
</protein>
<accession>A0AAT9HGE4</accession>
<evidence type="ECO:0000256" key="1">
    <source>
        <dbReference type="SAM" id="MobiDB-lite"/>
    </source>
</evidence>
<gene>
    <name evidence="2" type="ORF">SHKM778_27780</name>
</gene>
<dbReference type="AlphaFoldDB" id="A0AAT9HGE4"/>
<proteinExistence type="predicted"/>
<dbReference type="EMBL" id="AP035768">
    <property type="protein sequence ID" value="BFO16390.1"/>
    <property type="molecule type" value="Genomic_DNA"/>
</dbReference>
<sequence>MRRRDSGHGGLGGTDHGRQHRRVRNQGHVRRRLRPRPRVDQRRGHFPKPWSNAVDGIDNYVGSTEKDAPHMLGFTINVNGGAGAVCQSSYVHDDAWLGLACDEPGTGYDFTYAGTHDNESWIEAVRLTV</sequence>
<organism evidence="2">
    <name type="scientific">Streptomyces haneummycinicus</name>
    <dbReference type="NCBI Taxonomy" id="3074435"/>
    <lineage>
        <taxon>Bacteria</taxon>
        <taxon>Bacillati</taxon>
        <taxon>Actinomycetota</taxon>
        <taxon>Actinomycetes</taxon>
        <taxon>Kitasatosporales</taxon>
        <taxon>Streptomycetaceae</taxon>
        <taxon>Streptomyces</taxon>
    </lineage>
</organism>
<reference evidence="2" key="2">
    <citation type="submission" date="2024-07" db="EMBL/GenBank/DDBJ databases">
        <title>Streptomyces haneummycinica sp. nov., a new antibiotic-producing actinobacterium isolated from marine sediment.</title>
        <authorList>
            <person name="Uemura M."/>
            <person name="Hamada M."/>
            <person name="Hirano S."/>
            <person name="Kobayashi K."/>
            <person name="Ohshiro T."/>
            <person name="Kobayashi T."/>
            <person name="Terahara T."/>
        </authorList>
    </citation>
    <scope>NUCLEOTIDE SEQUENCE</scope>
    <source>
        <strain evidence="2">KM77-8</strain>
    </source>
</reference>
<reference evidence="2" key="1">
    <citation type="submission" date="2024-06" db="EMBL/GenBank/DDBJ databases">
        <authorList>
            <consortium name="consrtm"/>
            <person name="Uemura M."/>
            <person name="Terahara T."/>
        </authorList>
    </citation>
    <scope>NUCLEOTIDE SEQUENCE</scope>
    <source>
        <strain evidence="2">KM77-8</strain>
    </source>
</reference>
<name>A0AAT9HGE4_9ACTN</name>
<feature type="region of interest" description="Disordered" evidence="1">
    <location>
        <begin position="1"/>
        <end position="50"/>
    </location>
</feature>
<feature type="compositionally biased region" description="Basic residues" evidence="1">
    <location>
        <begin position="18"/>
        <end position="36"/>
    </location>
</feature>
<evidence type="ECO:0000313" key="2">
    <source>
        <dbReference type="EMBL" id="BFO16390.1"/>
    </source>
</evidence>